<accession>A0ABT5STQ4</accession>
<proteinExistence type="inferred from homology"/>
<keyword evidence="3 5" id="KW-0378">Hydrolase</keyword>
<organism evidence="5 6">
    <name type="scientific">Actinomycetospora lemnae</name>
    <dbReference type="NCBI Taxonomy" id="3019891"/>
    <lineage>
        <taxon>Bacteria</taxon>
        <taxon>Bacillati</taxon>
        <taxon>Actinomycetota</taxon>
        <taxon>Actinomycetes</taxon>
        <taxon>Pseudonocardiales</taxon>
        <taxon>Pseudonocardiaceae</taxon>
        <taxon>Actinomycetospora</taxon>
    </lineage>
</organism>
<dbReference type="PANTHER" id="PTHR20842">
    <property type="entry name" value="PROTEASE S51 ALPHA-ASPARTYL DIPEPTIDASE"/>
    <property type="match status" value="1"/>
</dbReference>
<dbReference type="NCBIfam" id="NF003642">
    <property type="entry name" value="PRK05282.1"/>
    <property type="match status" value="1"/>
</dbReference>
<evidence type="ECO:0000313" key="5">
    <source>
        <dbReference type="EMBL" id="MDD7966222.1"/>
    </source>
</evidence>
<protein>
    <submittedName>
        <fullName evidence="5">Dipeptidase PepE</fullName>
        <ecNumber evidence="5">3.4.13.21</ecNumber>
    </submittedName>
</protein>
<dbReference type="EMBL" id="JAQZAO010000005">
    <property type="protein sequence ID" value="MDD7966222.1"/>
    <property type="molecule type" value="Genomic_DNA"/>
</dbReference>
<comment type="similarity">
    <text evidence="1">Belongs to the peptidase S51 family.</text>
</comment>
<name>A0ABT5STQ4_9PSEU</name>
<comment type="caution">
    <text evidence="5">The sequence shown here is derived from an EMBL/GenBank/DDBJ whole genome shotgun (WGS) entry which is preliminary data.</text>
</comment>
<keyword evidence="2" id="KW-0645">Protease</keyword>
<dbReference type="EC" id="3.4.13.21" evidence="5"/>
<dbReference type="Pfam" id="PF03575">
    <property type="entry name" value="Peptidase_S51"/>
    <property type="match status" value="1"/>
</dbReference>
<dbReference type="InterPro" id="IPR029062">
    <property type="entry name" value="Class_I_gatase-like"/>
</dbReference>
<dbReference type="PANTHER" id="PTHR20842:SF0">
    <property type="entry name" value="ALPHA-ASPARTYL DIPEPTIDASE"/>
    <property type="match status" value="1"/>
</dbReference>
<dbReference type="GO" id="GO:0016805">
    <property type="term" value="F:dipeptidase activity"/>
    <property type="evidence" value="ECO:0007669"/>
    <property type="project" value="UniProtKB-KW"/>
</dbReference>
<keyword evidence="5" id="KW-0224">Dipeptidase</keyword>
<evidence type="ECO:0000256" key="1">
    <source>
        <dbReference type="ARBA" id="ARBA00006534"/>
    </source>
</evidence>
<evidence type="ECO:0000256" key="2">
    <source>
        <dbReference type="ARBA" id="ARBA00022670"/>
    </source>
</evidence>
<evidence type="ECO:0000313" key="6">
    <source>
        <dbReference type="Proteomes" id="UP001300763"/>
    </source>
</evidence>
<keyword evidence="6" id="KW-1185">Reference proteome</keyword>
<evidence type="ECO:0000256" key="4">
    <source>
        <dbReference type="ARBA" id="ARBA00022825"/>
    </source>
</evidence>
<dbReference type="Proteomes" id="UP001300763">
    <property type="component" value="Unassembled WGS sequence"/>
</dbReference>
<dbReference type="InterPro" id="IPR005320">
    <property type="entry name" value="Peptidase_S51"/>
</dbReference>
<gene>
    <name evidence="5" type="primary">pepE</name>
    <name evidence="5" type="ORF">PGB27_12815</name>
</gene>
<sequence>MPADALLFSNSRPPGADVPFAHAAEPLRAHLGDRTLWFAAWAGDDLDGYTRLVADALANVLGPVDVRGLHREPDPAATIRDADPDRETVFVGGGNTFRLRRRTGDNGVLAALRERDDLRYAGASAGSNLACPTIMTTNDMPIVGPGGLDAVGRIPVQINPHYLDPDPHSTHRGETREERIREFHQENAVAVVGLREGAWLLRRTRSEAEPDHRERDALTLDGHTARLFRRGHEPVELAAGTDLSWLLATPTS</sequence>
<dbReference type="Gene3D" id="3.40.50.880">
    <property type="match status" value="1"/>
</dbReference>
<keyword evidence="4" id="KW-0720">Serine protease</keyword>
<reference evidence="5 6" key="1">
    <citation type="submission" date="2023-02" db="EMBL/GenBank/DDBJ databases">
        <title>Genome sequencing required for Actinomycetospora new species description.</title>
        <authorList>
            <person name="Saimee Y."/>
            <person name="Duangmal K."/>
        </authorList>
    </citation>
    <scope>NUCLEOTIDE SEQUENCE [LARGE SCALE GENOMIC DNA]</scope>
    <source>
        <strain evidence="5 6">DW7H6</strain>
    </source>
</reference>
<evidence type="ECO:0000256" key="3">
    <source>
        <dbReference type="ARBA" id="ARBA00022801"/>
    </source>
</evidence>
<dbReference type="SUPFAM" id="SSF52317">
    <property type="entry name" value="Class I glutamine amidotransferase-like"/>
    <property type="match status" value="1"/>
</dbReference>
<dbReference type="RefSeq" id="WP_274200751.1">
    <property type="nucleotide sequence ID" value="NZ_JAQZAO010000005.1"/>
</dbReference>